<evidence type="ECO:0000313" key="2">
    <source>
        <dbReference type="Proteomes" id="UP001160334"/>
    </source>
</evidence>
<dbReference type="Proteomes" id="UP001160334">
    <property type="component" value="Unassembled WGS sequence"/>
</dbReference>
<evidence type="ECO:0000313" key="1">
    <source>
        <dbReference type="EMBL" id="MDH6283280.1"/>
    </source>
</evidence>
<dbReference type="RefSeq" id="WP_280762554.1">
    <property type="nucleotide sequence ID" value="NZ_JARXVC010000013.1"/>
</dbReference>
<accession>A0ABT6MHC5</accession>
<proteinExistence type="predicted"/>
<gene>
    <name evidence="1" type="ORF">M2280_004523</name>
</gene>
<name>A0ABT6MHC5_9NOCA</name>
<organism evidence="1 2">
    <name type="scientific">Prescottella agglutinans</name>
    <dbReference type="NCBI Taxonomy" id="1644129"/>
    <lineage>
        <taxon>Bacteria</taxon>
        <taxon>Bacillati</taxon>
        <taxon>Actinomycetota</taxon>
        <taxon>Actinomycetes</taxon>
        <taxon>Mycobacteriales</taxon>
        <taxon>Nocardiaceae</taxon>
        <taxon>Prescottella</taxon>
    </lineage>
</organism>
<comment type="caution">
    <text evidence="1">The sequence shown here is derived from an EMBL/GenBank/DDBJ whole genome shotgun (WGS) entry which is preliminary data.</text>
</comment>
<reference evidence="1 2" key="1">
    <citation type="submission" date="2023-04" db="EMBL/GenBank/DDBJ databases">
        <title>Forest soil microbial communities from Buena Vista Peninsula, Colon Province, Panama.</title>
        <authorList>
            <person name="Bouskill N."/>
        </authorList>
    </citation>
    <scope>NUCLEOTIDE SEQUENCE [LARGE SCALE GENOMIC DNA]</scope>
    <source>
        <strain evidence="1 2">CFH S0262</strain>
    </source>
</reference>
<dbReference type="EMBL" id="JARXVC010000013">
    <property type="protein sequence ID" value="MDH6283280.1"/>
    <property type="molecule type" value="Genomic_DNA"/>
</dbReference>
<sequence length="69" mass="7272">MNASMAPQSFIRKISAIPTDGEPLDIWSQAHANDDGTVERLVVIGGQGVARRDIPALLDAICDALAALD</sequence>
<protein>
    <submittedName>
        <fullName evidence="1">Uncharacterized protein YegL</fullName>
    </submittedName>
</protein>
<keyword evidence="2" id="KW-1185">Reference proteome</keyword>